<keyword evidence="7" id="KW-0131">Cell cycle</keyword>
<keyword evidence="7" id="KW-0132">Cell division</keyword>
<dbReference type="eggNOG" id="COG0772">
    <property type="taxonomic scope" value="Bacteria"/>
</dbReference>
<feature type="transmembrane region" description="Helical" evidence="6">
    <location>
        <begin position="284"/>
        <end position="310"/>
    </location>
</feature>
<dbReference type="InterPro" id="IPR001182">
    <property type="entry name" value="FtsW/RodA"/>
</dbReference>
<keyword evidence="3" id="KW-0133">Cell shape</keyword>
<dbReference type="GO" id="GO:0051301">
    <property type="term" value="P:cell division"/>
    <property type="evidence" value="ECO:0007669"/>
    <property type="project" value="UniProtKB-KW"/>
</dbReference>
<feature type="transmembrane region" description="Helical" evidence="6">
    <location>
        <begin position="172"/>
        <end position="188"/>
    </location>
</feature>
<feature type="transmembrane region" description="Helical" evidence="6">
    <location>
        <begin position="50"/>
        <end position="67"/>
    </location>
</feature>
<protein>
    <submittedName>
        <fullName evidence="7">Cell division protein FtsW</fullName>
    </submittedName>
</protein>
<proteinExistence type="predicted"/>
<evidence type="ECO:0000256" key="3">
    <source>
        <dbReference type="ARBA" id="ARBA00022960"/>
    </source>
</evidence>
<dbReference type="GO" id="GO:0008360">
    <property type="term" value="P:regulation of cell shape"/>
    <property type="evidence" value="ECO:0007669"/>
    <property type="project" value="UniProtKB-KW"/>
</dbReference>
<feature type="transmembrane region" description="Helical" evidence="6">
    <location>
        <begin position="195"/>
        <end position="215"/>
    </location>
</feature>
<reference evidence="7 8" key="1">
    <citation type="submission" date="2014-06" db="EMBL/GenBank/DDBJ databases">
        <title>Draft genome sequence of Bacillus gaemokensis JCM 15801 (MCCC 1A00707).</title>
        <authorList>
            <person name="Lai Q."/>
            <person name="Liu Y."/>
            <person name="Shao Z."/>
        </authorList>
    </citation>
    <scope>NUCLEOTIDE SEQUENCE [LARGE SCALE GENOMIC DNA]</scope>
    <source>
        <strain evidence="7 8">JCM 15801</strain>
    </source>
</reference>
<accession>A0A073KHX2</accession>
<dbReference type="RefSeq" id="WP_033672439.1">
    <property type="nucleotide sequence ID" value="NZ_JOTM01000001.1"/>
</dbReference>
<keyword evidence="4 6" id="KW-1133">Transmembrane helix</keyword>
<dbReference type="InterPro" id="IPR018365">
    <property type="entry name" value="Cell_cycle_FtsW-rel_CS"/>
</dbReference>
<dbReference type="Pfam" id="PF01098">
    <property type="entry name" value="FTSW_RODA_SPOVE"/>
    <property type="match status" value="1"/>
</dbReference>
<dbReference type="OrthoDB" id="9768187at2"/>
<feature type="transmembrane region" description="Helical" evidence="6">
    <location>
        <begin position="145"/>
        <end position="166"/>
    </location>
</feature>
<dbReference type="PROSITE" id="PS00428">
    <property type="entry name" value="FTSW_RODA_SPOVE"/>
    <property type="match status" value="1"/>
</dbReference>
<evidence type="ECO:0000256" key="4">
    <source>
        <dbReference type="ARBA" id="ARBA00022989"/>
    </source>
</evidence>
<dbReference type="GO" id="GO:0015648">
    <property type="term" value="F:lipid-linked peptidoglycan transporter activity"/>
    <property type="evidence" value="ECO:0007669"/>
    <property type="project" value="TreeGrafter"/>
</dbReference>
<feature type="transmembrane region" description="Helical" evidence="6">
    <location>
        <begin position="360"/>
        <end position="380"/>
    </location>
</feature>
<dbReference type="EMBL" id="JOTM01000001">
    <property type="protein sequence ID" value="KEK26091.1"/>
    <property type="molecule type" value="Genomic_DNA"/>
</dbReference>
<organism evidence="7 8">
    <name type="scientific">Bacillus gaemokensis</name>
    <dbReference type="NCBI Taxonomy" id="574375"/>
    <lineage>
        <taxon>Bacteria</taxon>
        <taxon>Bacillati</taxon>
        <taxon>Bacillota</taxon>
        <taxon>Bacilli</taxon>
        <taxon>Bacillales</taxon>
        <taxon>Bacillaceae</taxon>
        <taxon>Bacillus</taxon>
        <taxon>Bacillus cereus group</taxon>
    </lineage>
</organism>
<feature type="transmembrane region" description="Helical" evidence="6">
    <location>
        <begin position="322"/>
        <end position="340"/>
    </location>
</feature>
<keyword evidence="5 6" id="KW-0472">Membrane</keyword>
<dbReference type="GO" id="GO:0005886">
    <property type="term" value="C:plasma membrane"/>
    <property type="evidence" value="ECO:0007669"/>
    <property type="project" value="TreeGrafter"/>
</dbReference>
<keyword evidence="2 6" id="KW-0812">Transmembrane</keyword>
<dbReference type="GO" id="GO:0032153">
    <property type="term" value="C:cell division site"/>
    <property type="evidence" value="ECO:0007669"/>
    <property type="project" value="TreeGrafter"/>
</dbReference>
<dbReference type="PANTHER" id="PTHR30474:SF1">
    <property type="entry name" value="PEPTIDOGLYCAN GLYCOSYLTRANSFERASE MRDB"/>
    <property type="match status" value="1"/>
</dbReference>
<evidence type="ECO:0000256" key="2">
    <source>
        <dbReference type="ARBA" id="ARBA00022692"/>
    </source>
</evidence>
<gene>
    <name evidence="7" type="ORF">BAGA_02310</name>
</gene>
<dbReference type="AlphaFoldDB" id="A0A073KHX2"/>
<evidence type="ECO:0000313" key="8">
    <source>
        <dbReference type="Proteomes" id="UP000027778"/>
    </source>
</evidence>
<feature type="transmembrane region" description="Helical" evidence="6">
    <location>
        <begin position="74"/>
        <end position="91"/>
    </location>
</feature>
<feature type="transmembrane region" description="Helical" evidence="6">
    <location>
        <begin position="111"/>
        <end position="133"/>
    </location>
</feature>
<evidence type="ECO:0000256" key="1">
    <source>
        <dbReference type="ARBA" id="ARBA00004141"/>
    </source>
</evidence>
<evidence type="ECO:0000256" key="5">
    <source>
        <dbReference type="ARBA" id="ARBA00023136"/>
    </source>
</evidence>
<sequence>MKRSTEFLKSLDVKLILILCVLCVTSIAAIYSSQQTGQYGNSNFAMKQGINYVIGAVLLLLVASIDLDQLQKLAWPFYIVGFASIIILKISPFKALTPEILGAKRWFKVPVLGAIQPSEFFKIALLILIASLAVKHNAKYTARTFQTDMILVGKIILVSIPPSLIVYSQPDTGMVFLYAAGIACILFMSGIQKKLIAICTVIPLTILSSLVFIFLKYPDIIFKKLVPLLKPHQQSRILGWLDPFEHADQGYQTQQSILAVGSGGMDGKGFGYGSVYIPEKHTDFIFATIAEEGGFLIAAFVVFMFLLLLYRTIIIGYSADNLFGTLLCAGIIGVLTLQIFQNVGMIVGLMPVKGIALPFLSYGGSSLFSNMMMMGLVLSVRKTYKKYMFSVN</sequence>
<feature type="transmembrane region" description="Helical" evidence="6">
    <location>
        <begin position="12"/>
        <end position="30"/>
    </location>
</feature>
<dbReference type="Proteomes" id="UP000027778">
    <property type="component" value="Unassembled WGS sequence"/>
</dbReference>
<comment type="caution">
    <text evidence="7">The sequence shown here is derived from an EMBL/GenBank/DDBJ whole genome shotgun (WGS) entry which is preliminary data.</text>
</comment>
<dbReference type="PANTHER" id="PTHR30474">
    <property type="entry name" value="CELL CYCLE PROTEIN"/>
    <property type="match status" value="1"/>
</dbReference>
<comment type="subcellular location">
    <subcellularLocation>
        <location evidence="1">Membrane</location>
        <topology evidence="1">Multi-pass membrane protein</topology>
    </subcellularLocation>
</comment>
<keyword evidence="8" id="KW-1185">Reference proteome</keyword>
<dbReference type="STRING" id="574375.AZF08_02370"/>
<name>A0A073KHX2_9BACI</name>
<evidence type="ECO:0000256" key="6">
    <source>
        <dbReference type="SAM" id="Phobius"/>
    </source>
</evidence>
<evidence type="ECO:0000313" key="7">
    <source>
        <dbReference type="EMBL" id="KEK26091.1"/>
    </source>
</evidence>